<dbReference type="PROSITE" id="PS50030">
    <property type="entry name" value="UBA"/>
    <property type="match status" value="1"/>
</dbReference>
<keyword evidence="3" id="KW-1185">Reference proteome</keyword>
<dbReference type="CDD" id="cd17039">
    <property type="entry name" value="Ubl_ubiquitin_like"/>
    <property type="match status" value="1"/>
</dbReference>
<name>A2E2H4_TRIV3</name>
<dbReference type="Gene3D" id="1.10.8.10">
    <property type="entry name" value="DNA helicase RuvA subunit, C-terminal domain"/>
    <property type="match status" value="1"/>
</dbReference>
<dbReference type="InParanoid" id="A2E2H4"/>
<dbReference type="SMART" id="SM00165">
    <property type="entry name" value="UBA"/>
    <property type="match status" value="1"/>
</dbReference>
<reference evidence="2" key="2">
    <citation type="journal article" date="2007" name="Science">
        <title>Draft genome sequence of the sexually transmitted pathogen Trichomonas vaginalis.</title>
        <authorList>
            <person name="Carlton J.M."/>
            <person name="Hirt R.P."/>
            <person name="Silva J.C."/>
            <person name="Delcher A.L."/>
            <person name="Schatz M."/>
            <person name="Zhao Q."/>
            <person name="Wortman J.R."/>
            <person name="Bidwell S.L."/>
            <person name="Alsmark U.C.M."/>
            <person name="Besteiro S."/>
            <person name="Sicheritz-Ponten T."/>
            <person name="Noel C.J."/>
            <person name="Dacks J.B."/>
            <person name="Foster P.G."/>
            <person name="Simillion C."/>
            <person name="Van de Peer Y."/>
            <person name="Miranda-Saavedra D."/>
            <person name="Barton G.J."/>
            <person name="Westrop G.D."/>
            <person name="Mueller S."/>
            <person name="Dessi D."/>
            <person name="Fiori P.L."/>
            <person name="Ren Q."/>
            <person name="Paulsen I."/>
            <person name="Zhang H."/>
            <person name="Bastida-Corcuera F.D."/>
            <person name="Simoes-Barbosa A."/>
            <person name="Brown M.T."/>
            <person name="Hayes R.D."/>
            <person name="Mukherjee M."/>
            <person name="Okumura C.Y."/>
            <person name="Schneider R."/>
            <person name="Smith A.J."/>
            <person name="Vanacova S."/>
            <person name="Villalvazo M."/>
            <person name="Haas B.J."/>
            <person name="Pertea M."/>
            <person name="Feldblyum T.V."/>
            <person name="Utterback T.R."/>
            <person name="Shu C.L."/>
            <person name="Osoegawa K."/>
            <person name="de Jong P.J."/>
            <person name="Hrdy I."/>
            <person name="Horvathova L."/>
            <person name="Zubacova Z."/>
            <person name="Dolezal P."/>
            <person name="Malik S.B."/>
            <person name="Logsdon J.M. Jr."/>
            <person name="Henze K."/>
            <person name="Gupta A."/>
            <person name="Wang C.C."/>
            <person name="Dunne R.L."/>
            <person name="Upcroft J.A."/>
            <person name="Upcroft P."/>
            <person name="White O."/>
            <person name="Salzberg S.L."/>
            <person name="Tang P."/>
            <person name="Chiu C.-H."/>
            <person name="Lee Y.-S."/>
            <person name="Embley T.M."/>
            <person name="Coombs G.H."/>
            <person name="Mottram J.C."/>
            <person name="Tachezy J."/>
            <person name="Fraser-Liggett C.M."/>
            <person name="Johnson P.J."/>
        </authorList>
    </citation>
    <scope>NUCLEOTIDE SEQUENCE [LARGE SCALE GENOMIC DNA]</scope>
    <source>
        <strain evidence="2">G3</strain>
    </source>
</reference>
<accession>A2E2H4</accession>
<dbReference type="AlphaFoldDB" id="A2E2H4"/>
<dbReference type="InterPro" id="IPR009060">
    <property type="entry name" value="UBA-like_sf"/>
</dbReference>
<dbReference type="Gene3D" id="3.10.20.90">
    <property type="entry name" value="Phosphatidylinositol 3-kinase Catalytic Subunit, Chain A, domain 1"/>
    <property type="match status" value="1"/>
</dbReference>
<dbReference type="KEGG" id="tva:4771122"/>
<dbReference type="EMBL" id="DS113290">
    <property type="protein sequence ID" value="EAY13149.1"/>
    <property type="molecule type" value="Genomic_DNA"/>
</dbReference>
<dbReference type="InterPro" id="IPR015940">
    <property type="entry name" value="UBA"/>
</dbReference>
<dbReference type="InterPro" id="IPR029071">
    <property type="entry name" value="Ubiquitin-like_domsf"/>
</dbReference>
<evidence type="ECO:0000313" key="3">
    <source>
        <dbReference type="Proteomes" id="UP000001542"/>
    </source>
</evidence>
<evidence type="ECO:0000313" key="2">
    <source>
        <dbReference type="EMBL" id="EAY13149.1"/>
    </source>
</evidence>
<feature type="domain" description="UBA" evidence="1">
    <location>
        <begin position="83"/>
        <end position="123"/>
    </location>
</feature>
<dbReference type="SUPFAM" id="SSF54236">
    <property type="entry name" value="Ubiquitin-like"/>
    <property type="match status" value="1"/>
</dbReference>
<sequence length="127" mass="14500">MNVSFQGKSYAVTRTTKSILDLKVYLSKKTHVPMSDMEIYKKNKLLPDEYKLDSAEKEKEITLECKINEKQTDKTNNEIISYQVDPEKVKYLTNMGFTSRQVTAALNITKGDADKAVFILKQTATPK</sequence>
<protein>
    <submittedName>
        <fullName evidence="2">UBA/TS-N domain containing protein</fullName>
    </submittedName>
</protein>
<proteinExistence type="predicted"/>
<gene>
    <name evidence="2" type="ORF">TVAG_444320</name>
</gene>
<dbReference type="SUPFAM" id="SSF46934">
    <property type="entry name" value="UBA-like"/>
    <property type="match status" value="1"/>
</dbReference>
<evidence type="ECO:0000259" key="1">
    <source>
        <dbReference type="PROSITE" id="PS50030"/>
    </source>
</evidence>
<dbReference type="CDD" id="cd14270">
    <property type="entry name" value="UBA"/>
    <property type="match status" value="1"/>
</dbReference>
<reference evidence="2" key="1">
    <citation type="submission" date="2006-10" db="EMBL/GenBank/DDBJ databases">
        <authorList>
            <person name="Amadeo P."/>
            <person name="Zhao Q."/>
            <person name="Wortman J."/>
            <person name="Fraser-Liggett C."/>
            <person name="Carlton J."/>
        </authorList>
    </citation>
    <scope>NUCLEOTIDE SEQUENCE</scope>
    <source>
        <strain evidence="2">G3</strain>
    </source>
</reference>
<dbReference type="SMR" id="A2E2H4"/>
<dbReference type="RefSeq" id="XP_001325372.1">
    <property type="nucleotide sequence ID" value="XM_001325337.1"/>
</dbReference>
<dbReference type="VEuPathDB" id="TrichDB:TVAGG3_0306070"/>
<dbReference type="VEuPathDB" id="TrichDB:TVAG_444320"/>
<organism evidence="2 3">
    <name type="scientific">Trichomonas vaginalis (strain ATCC PRA-98 / G3)</name>
    <dbReference type="NCBI Taxonomy" id="412133"/>
    <lineage>
        <taxon>Eukaryota</taxon>
        <taxon>Metamonada</taxon>
        <taxon>Parabasalia</taxon>
        <taxon>Trichomonadida</taxon>
        <taxon>Trichomonadidae</taxon>
        <taxon>Trichomonas</taxon>
    </lineage>
</organism>
<dbReference type="Proteomes" id="UP000001542">
    <property type="component" value="Unassembled WGS sequence"/>
</dbReference>